<dbReference type="HAMAP" id="MF_00657">
    <property type="entry name" value="Hydroxyl_YbiX"/>
    <property type="match status" value="1"/>
</dbReference>
<evidence type="ECO:0000256" key="3">
    <source>
        <dbReference type="ARBA" id="ARBA00022896"/>
    </source>
</evidence>
<dbReference type="GO" id="GO:0051213">
    <property type="term" value="F:dioxygenase activity"/>
    <property type="evidence" value="ECO:0007669"/>
    <property type="project" value="UniProtKB-KW"/>
</dbReference>
<keyword evidence="3 7" id="KW-0847">Vitamin C</keyword>
<comment type="caution">
    <text evidence="9">The sequence shown here is derived from an EMBL/GenBank/DDBJ whole genome shotgun (WGS) entry which is preliminary data.</text>
</comment>
<dbReference type="PROSITE" id="PS51471">
    <property type="entry name" value="FE2OG_OXY"/>
    <property type="match status" value="1"/>
</dbReference>
<protein>
    <submittedName>
        <fullName evidence="9">Fe2+-dependent dioxygenase</fullName>
    </submittedName>
</protein>
<dbReference type="InterPro" id="IPR006620">
    <property type="entry name" value="Pro_4_hyd_alph"/>
</dbReference>
<comment type="cofactor">
    <cofactor evidence="7">
        <name>Fe(2+)</name>
        <dbReference type="ChEBI" id="CHEBI:29033"/>
    </cofactor>
    <text evidence="7">Binds 1 Fe(2+) ion per subunit.</text>
</comment>
<evidence type="ECO:0000313" key="10">
    <source>
        <dbReference type="Proteomes" id="UP001595444"/>
    </source>
</evidence>
<dbReference type="NCBIfam" id="NF003974">
    <property type="entry name" value="PRK05467.1-3"/>
    <property type="match status" value="1"/>
</dbReference>
<evidence type="ECO:0000256" key="2">
    <source>
        <dbReference type="ARBA" id="ARBA00022723"/>
    </source>
</evidence>
<evidence type="ECO:0000256" key="6">
    <source>
        <dbReference type="ARBA" id="ARBA00023004"/>
    </source>
</evidence>
<proteinExistence type="inferred from homology"/>
<keyword evidence="4 7" id="KW-0223">Dioxygenase</keyword>
<dbReference type="RefSeq" id="WP_194214083.1">
    <property type="nucleotide sequence ID" value="NZ_CP061205.1"/>
</dbReference>
<keyword evidence="10" id="KW-1185">Reference proteome</keyword>
<evidence type="ECO:0000256" key="1">
    <source>
        <dbReference type="ARBA" id="ARBA00001961"/>
    </source>
</evidence>
<dbReference type="InterPro" id="IPR005123">
    <property type="entry name" value="Oxoglu/Fe-dep_dioxygenase_dom"/>
</dbReference>
<feature type="binding site" evidence="7">
    <location>
        <position position="96"/>
    </location>
    <ligand>
        <name>Fe cation</name>
        <dbReference type="ChEBI" id="CHEBI:24875"/>
    </ligand>
</feature>
<evidence type="ECO:0000259" key="8">
    <source>
        <dbReference type="PROSITE" id="PS51471"/>
    </source>
</evidence>
<dbReference type="EMBL" id="JBHRSL010000010">
    <property type="protein sequence ID" value="MFC3052239.1"/>
    <property type="molecule type" value="Genomic_DNA"/>
</dbReference>
<evidence type="ECO:0000256" key="5">
    <source>
        <dbReference type="ARBA" id="ARBA00023002"/>
    </source>
</evidence>
<comment type="cofactor">
    <cofactor evidence="1 7">
        <name>L-ascorbate</name>
        <dbReference type="ChEBI" id="CHEBI:38290"/>
    </cofactor>
</comment>
<dbReference type="SMART" id="SM00702">
    <property type="entry name" value="P4Hc"/>
    <property type="match status" value="1"/>
</dbReference>
<reference evidence="10" key="1">
    <citation type="journal article" date="2019" name="Int. J. Syst. Evol. Microbiol.">
        <title>The Global Catalogue of Microorganisms (GCM) 10K type strain sequencing project: providing services to taxonomists for standard genome sequencing and annotation.</title>
        <authorList>
            <consortium name="The Broad Institute Genomics Platform"/>
            <consortium name="The Broad Institute Genome Sequencing Center for Infectious Disease"/>
            <person name="Wu L."/>
            <person name="Ma J."/>
        </authorList>
    </citation>
    <scope>NUCLEOTIDE SEQUENCE [LARGE SCALE GENOMIC DNA]</scope>
    <source>
        <strain evidence="10">KCTC 62164</strain>
    </source>
</reference>
<dbReference type="Proteomes" id="UP001595444">
    <property type="component" value="Unassembled WGS sequence"/>
</dbReference>
<evidence type="ECO:0000256" key="7">
    <source>
        <dbReference type="HAMAP-Rule" id="MF_00657"/>
    </source>
</evidence>
<dbReference type="Gene3D" id="2.60.120.620">
    <property type="entry name" value="q2cbj1_9rhob like domain"/>
    <property type="match status" value="1"/>
</dbReference>
<feature type="binding site" evidence="7">
    <location>
        <position position="98"/>
    </location>
    <ligand>
        <name>Fe cation</name>
        <dbReference type="ChEBI" id="CHEBI:24875"/>
    </ligand>
</feature>
<feature type="domain" description="Fe2OG dioxygenase" evidence="8">
    <location>
        <begin position="78"/>
        <end position="175"/>
    </location>
</feature>
<dbReference type="InterPro" id="IPR023550">
    <property type="entry name" value="PKHD_hydroxylase"/>
</dbReference>
<feature type="binding site" evidence="7">
    <location>
        <position position="166"/>
    </location>
    <ligand>
        <name>2-oxoglutarate</name>
        <dbReference type="ChEBI" id="CHEBI:16810"/>
    </ligand>
</feature>
<dbReference type="PANTHER" id="PTHR41536">
    <property type="entry name" value="PKHD-TYPE HYDROXYLASE YBIX"/>
    <property type="match status" value="1"/>
</dbReference>
<evidence type="ECO:0000256" key="4">
    <source>
        <dbReference type="ARBA" id="ARBA00022964"/>
    </source>
</evidence>
<dbReference type="Gene3D" id="4.10.860.20">
    <property type="entry name" value="Rabenosyn, Rab binding domain"/>
    <property type="match status" value="1"/>
</dbReference>
<dbReference type="InterPro" id="IPR044862">
    <property type="entry name" value="Pro_4_hyd_alph_FE2OG_OXY"/>
</dbReference>
<organism evidence="9 10">
    <name type="scientific">Kordiimonas pumila</name>
    <dbReference type="NCBI Taxonomy" id="2161677"/>
    <lineage>
        <taxon>Bacteria</taxon>
        <taxon>Pseudomonadati</taxon>
        <taxon>Pseudomonadota</taxon>
        <taxon>Alphaproteobacteria</taxon>
        <taxon>Kordiimonadales</taxon>
        <taxon>Kordiimonadaceae</taxon>
        <taxon>Kordiimonas</taxon>
    </lineage>
</organism>
<dbReference type="NCBIfam" id="NF003975">
    <property type="entry name" value="PRK05467.1-4"/>
    <property type="match status" value="1"/>
</dbReference>
<dbReference type="PANTHER" id="PTHR41536:SF1">
    <property type="entry name" value="PKHD-TYPE HYDROXYLASE YBIX"/>
    <property type="match status" value="1"/>
</dbReference>
<dbReference type="Pfam" id="PF13640">
    <property type="entry name" value="2OG-FeII_Oxy_3"/>
    <property type="match status" value="1"/>
</dbReference>
<feature type="binding site" evidence="7">
    <location>
        <position position="156"/>
    </location>
    <ligand>
        <name>Fe cation</name>
        <dbReference type="ChEBI" id="CHEBI:24875"/>
    </ligand>
</feature>
<name>A0ABV7D5D4_9PROT</name>
<evidence type="ECO:0000313" key="9">
    <source>
        <dbReference type="EMBL" id="MFC3052239.1"/>
    </source>
</evidence>
<keyword evidence="6 7" id="KW-0408">Iron</keyword>
<keyword evidence="5 7" id="KW-0560">Oxidoreductase</keyword>
<sequence>MLLCIGSILKEPQLALLKKKLAKQSFLDGKDTAGWAVKNIKRNEQLSKKATTYADIQQMLLAALLSHEVFTLAAMPQKVSPLLISRYSKGMGYGTHVDNALMGEGEKMRSDISFTLFLSDPADYEGGELVLEDFSGEQPYKLPAGSVILYPSTMLHRVETVTLGERLVAVGWIQSHIRSSEKRQIIFDLESVKRDIFQASGKTAQFDTIAKTASNLWRLWAET</sequence>
<gene>
    <name evidence="9" type="ORF">ACFOKA_10015</name>
</gene>
<keyword evidence="2 7" id="KW-0479">Metal-binding</keyword>
<accession>A0ABV7D5D4</accession>